<dbReference type="Pfam" id="PF09346">
    <property type="entry name" value="SMI1_KNR4"/>
    <property type="match status" value="1"/>
</dbReference>
<organism evidence="2 3">
    <name type="scientific">Stieleria maiorica</name>
    <dbReference type="NCBI Taxonomy" id="2795974"/>
    <lineage>
        <taxon>Bacteria</taxon>
        <taxon>Pseudomonadati</taxon>
        <taxon>Planctomycetota</taxon>
        <taxon>Planctomycetia</taxon>
        <taxon>Pirellulales</taxon>
        <taxon>Pirellulaceae</taxon>
        <taxon>Stieleria</taxon>
    </lineage>
</organism>
<dbReference type="Proteomes" id="UP000321353">
    <property type="component" value="Chromosome"/>
</dbReference>
<dbReference type="InterPro" id="IPR018958">
    <property type="entry name" value="Knr4/Smi1-like_dom"/>
</dbReference>
<dbReference type="Gene3D" id="3.40.1580.10">
    <property type="entry name" value="SMI1/KNR4-like"/>
    <property type="match status" value="1"/>
</dbReference>
<feature type="domain" description="Knr4/Smi1-like" evidence="1">
    <location>
        <begin position="24"/>
        <end position="137"/>
    </location>
</feature>
<dbReference type="EMBL" id="CP036264">
    <property type="protein sequence ID" value="QEF97181.1"/>
    <property type="molecule type" value="Genomic_DNA"/>
</dbReference>
<gene>
    <name evidence="2" type="ORF">Mal15_12190</name>
</gene>
<keyword evidence="3" id="KW-1185">Reference proteome</keyword>
<reference evidence="2 3" key="1">
    <citation type="submission" date="2019-02" db="EMBL/GenBank/DDBJ databases">
        <title>Planctomycetal bacteria perform biofilm scaping via a novel small molecule.</title>
        <authorList>
            <person name="Jeske O."/>
            <person name="Boedeker C."/>
            <person name="Wiegand S."/>
            <person name="Breitling P."/>
            <person name="Kallscheuer N."/>
            <person name="Jogler M."/>
            <person name="Rohde M."/>
            <person name="Petersen J."/>
            <person name="Medema M.H."/>
            <person name="Surup F."/>
            <person name="Jogler C."/>
        </authorList>
    </citation>
    <scope>NUCLEOTIDE SEQUENCE [LARGE SCALE GENOMIC DNA]</scope>
    <source>
        <strain evidence="2 3">Mal15</strain>
    </source>
</reference>
<dbReference type="SUPFAM" id="SSF160631">
    <property type="entry name" value="SMI1/KNR4-like"/>
    <property type="match status" value="1"/>
</dbReference>
<dbReference type="RefSeq" id="WP_147866898.1">
    <property type="nucleotide sequence ID" value="NZ_CP036264.1"/>
</dbReference>
<proteinExistence type="predicted"/>
<accession>A0A5B9M7N8</accession>
<evidence type="ECO:0000259" key="1">
    <source>
        <dbReference type="Pfam" id="PF09346"/>
    </source>
</evidence>
<evidence type="ECO:0000313" key="3">
    <source>
        <dbReference type="Proteomes" id="UP000321353"/>
    </source>
</evidence>
<sequence>MSTFTDNAVLEMFRDLPGHRGYADGEFDAIESRLGVKFPGYYRRLMSFDSDRLINTGMILPLSQIRDNTIAEIDPLDGEPPIAVTPRIVFAVDDIRAVFAMDCLGSDDSPVYEFDRYNADEDSQPIKIHDTLAPFFADILRVYLGLQ</sequence>
<protein>
    <recommendedName>
        <fullName evidence="1">Knr4/Smi1-like domain-containing protein</fullName>
    </recommendedName>
</protein>
<dbReference type="AlphaFoldDB" id="A0A5B9M7N8"/>
<name>A0A5B9M7N8_9BACT</name>
<dbReference type="InterPro" id="IPR037883">
    <property type="entry name" value="Knr4/Smi1-like_sf"/>
</dbReference>
<evidence type="ECO:0000313" key="2">
    <source>
        <dbReference type="EMBL" id="QEF97181.1"/>
    </source>
</evidence>
<dbReference type="KEGG" id="smam:Mal15_12190"/>